<accession>A0A378J076</accession>
<sequence length="288" mass="32483">MTLIVNLSTVHSLYPISTSVRAFAQLCNNYSTGCLTCCPSFFQSGTNFAWVMYQYQTKYKALIEPYKLGKITSRQFLANLLTIFDFLDDDDFVCSVSDSVKIAGCSYREEANLALLENAWNAIIGLEDDRVARFATLAERAAEEPVYLISNTNELNVNKIIQLLQNKNPGIHFNQIDCGVVDDKQPIEIAPNIFLCLSYRYQLFKTDSQTRVATNSHSTMSLLRYLVEEQLPASDRESIHVISQYPADLEEAIKLGIAPANTHQDSNYFPVPTLRTLEINEEKPALLI</sequence>
<organism evidence="1 2">
    <name type="scientific">Legionella donaldsonii</name>
    <dbReference type="NCBI Taxonomy" id="45060"/>
    <lineage>
        <taxon>Bacteria</taxon>
        <taxon>Pseudomonadati</taxon>
        <taxon>Pseudomonadota</taxon>
        <taxon>Gammaproteobacteria</taxon>
        <taxon>Legionellales</taxon>
        <taxon>Legionellaceae</taxon>
        <taxon>Legionella</taxon>
    </lineage>
</organism>
<gene>
    <name evidence="1" type="ORF">NCTC13292_00103</name>
</gene>
<evidence type="ECO:0000313" key="2">
    <source>
        <dbReference type="Proteomes" id="UP000254677"/>
    </source>
</evidence>
<dbReference type="AlphaFoldDB" id="A0A378J076"/>
<evidence type="ECO:0000313" key="1">
    <source>
        <dbReference type="EMBL" id="STX40357.1"/>
    </source>
</evidence>
<protein>
    <submittedName>
        <fullName evidence="1">Uncharacterized protein</fullName>
    </submittedName>
</protein>
<reference evidence="1 2" key="1">
    <citation type="submission" date="2018-06" db="EMBL/GenBank/DDBJ databases">
        <authorList>
            <consortium name="Pathogen Informatics"/>
            <person name="Doyle S."/>
        </authorList>
    </citation>
    <scope>NUCLEOTIDE SEQUENCE [LARGE SCALE GENOMIC DNA]</scope>
    <source>
        <strain evidence="1 2">NCTC13292</strain>
    </source>
</reference>
<proteinExistence type="predicted"/>
<dbReference type="Proteomes" id="UP000254677">
    <property type="component" value="Unassembled WGS sequence"/>
</dbReference>
<dbReference type="EMBL" id="UGOA01000001">
    <property type="protein sequence ID" value="STX40357.1"/>
    <property type="molecule type" value="Genomic_DNA"/>
</dbReference>
<name>A0A378J076_9GAMM</name>
<keyword evidence="2" id="KW-1185">Reference proteome</keyword>